<dbReference type="InterPro" id="IPR052032">
    <property type="entry name" value="ATP-dep_AA_Ligase"/>
</dbReference>
<reference evidence="6 7" key="1">
    <citation type="submission" date="2020-08" db="EMBL/GenBank/DDBJ databases">
        <title>Genomic Encyclopedia of Type Strains, Phase III (KMG-III): the genomes of soil and plant-associated and newly described type strains.</title>
        <authorList>
            <person name="Whitman W."/>
        </authorList>
    </citation>
    <scope>NUCLEOTIDE SEQUENCE [LARGE SCALE GENOMIC DNA]</scope>
    <source>
        <strain evidence="6 7">CECT 3237</strain>
    </source>
</reference>
<keyword evidence="1" id="KW-0436">Ligase</keyword>
<evidence type="ECO:0000256" key="3">
    <source>
        <dbReference type="ARBA" id="ARBA00022840"/>
    </source>
</evidence>
<dbReference type="Gene3D" id="3.30.470.20">
    <property type="entry name" value="ATP-grasp fold, B domain"/>
    <property type="match status" value="1"/>
</dbReference>
<keyword evidence="3 4" id="KW-0067">ATP-binding</keyword>
<feature type="domain" description="ATP-grasp" evidence="5">
    <location>
        <begin position="114"/>
        <end position="308"/>
    </location>
</feature>
<dbReference type="InterPro" id="IPR011761">
    <property type="entry name" value="ATP-grasp"/>
</dbReference>
<protein>
    <submittedName>
        <fullName evidence="6">Biotin carboxylase</fullName>
    </submittedName>
</protein>
<organism evidence="6 7">
    <name type="scientific">Streptomyces violarus</name>
    <dbReference type="NCBI Taxonomy" id="67380"/>
    <lineage>
        <taxon>Bacteria</taxon>
        <taxon>Bacillati</taxon>
        <taxon>Actinomycetota</taxon>
        <taxon>Actinomycetes</taxon>
        <taxon>Kitasatosporales</taxon>
        <taxon>Streptomycetaceae</taxon>
        <taxon>Streptomyces</taxon>
    </lineage>
</organism>
<dbReference type="Proteomes" id="UP000572907">
    <property type="component" value="Unassembled WGS sequence"/>
</dbReference>
<dbReference type="PANTHER" id="PTHR43585">
    <property type="entry name" value="FUMIPYRROLE BIOSYNTHESIS PROTEIN C"/>
    <property type="match status" value="1"/>
</dbReference>
<gene>
    <name evidence="6" type="ORF">FHS41_001561</name>
</gene>
<dbReference type="Pfam" id="PF13535">
    <property type="entry name" value="ATP-grasp_4"/>
    <property type="match status" value="1"/>
</dbReference>
<dbReference type="GO" id="GO:0046872">
    <property type="term" value="F:metal ion binding"/>
    <property type="evidence" value="ECO:0007669"/>
    <property type="project" value="InterPro"/>
</dbReference>
<keyword evidence="2 4" id="KW-0547">Nucleotide-binding</keyword>
<dbReference type="PROSITE" id="PS50975">
    <property type="entry name" value="ATP_GRASP"/>
    <property type="match status" value="1"/>
</dbReference>
<evidence type="ECO:0000313" key="7">
    <source>
        <dbReference type="Proteomes" id="UP000572907"/>
    </source>
</evidence>
<dbReference type="Pfam" id="PF18603">
    <property type="entry name" value="LAL_C2"/>
    <property type="match status" value="1"/>
</dbReference>
<sequence>MSEHVLIVGPGRDFPARIRALQPGTRTTVICQLDYIGKVRVPGENARVIGVRGDAPEQEWIDLAAAVHALHPFTRIGTFGERDQDHYAVIAEALGLSAHSPATVSLVHDKEAMRVRLREAGVDATVSARATDLDELRAFVRQNGLPCVVKPISSSGSAGVTKVVDESELADAFAKAGGSYLGLPNTGVLAEEFLDGPQFSVEAFSELGEHQVVTITRKFSDPETFVELGHVSPADLPDGLREEIHAYVGGVLDALGVEFGPTHTEVVLGDKGPRLIETHVRMGGDQIPALTLDVTGVDVDDCTARQTLGEKVLPGIRATLAEDGPARGSAIWFASLDAAGVLDDVSGLDEARALPGVTEVAVLARPGAEVGRLETSESRVALARALGESADEAVTAARAAVECLEFRLRVPGRRGVTV</sequence>
<accession>A0A7W5F031</accession>
<dbReference type="PANTHER" id="PTHR43585:SF2">
    <property type="entry name" value="ATP-GRASP ENZYME FSQD"/>
    <property type="match status" value="1"/>
</dbReference>
<evidence type="ECO:0000256" key="1">
    <source>
        <dbReference type="ARBA" id="ARBA00022598"/>
    </source>
</evidence>
<dbReference type="InterPro" id="IPR040570">
    <property type="entry name" value="LAL_C2"/>
</dbReference>
<dbReference type="SUPFAM" id="SSF56059">
    <property type="entry name" value="Glutathione synthetase ATP-binding domain-like"/>
    <property type="match status" value="1"/>
</dbReference>
<dbReference type="SMART" id="SM01209">
    <property type="entry name" value="GARS_A"/>
    <property type="match status" value="1"/>
</dbReference>
<name>A0A7W5F031_9ACTN</name>
<dbReference type="EMBL" id="JACHXE010000001">
    <property type="protein sequence ID" value="MBB3075092.1"/>
    <property type="molecule type" value="Genomic_DNA"/>
</dbReference>
<evidence type="ECO:0000259" key="5">
    <source>
        <dbReference type="PROSITE" id="PS50975"/>
    </source>
</evidence>
<proteinExistence type="predicted"/>
<dbReference type="GO" id="GO:0005524">
    <property type="term" value="F:ATP binding"/>
    <property type="evidence" value="ECO:0007669"/>
    <property type="project" value="UniProtKB-UniRule"/>
</dbReference>
<dbReference type="RefSeq" id="WP_184589002.1">
    <property type="nucleotide sequence ID" value="NZ_BMUP01000001.1"/>
</dbReference>
<evidence type="ECO:0000256" key="2">
    <source>
        <dbReference type="ARBA" id="ARBA00022741"/>
    </source>
</evidence>
<dbReference type="GO" id="GO:0016874">
    <property type="term" value="F:ligase activity"/>
    <property type="evidence" value="ECO:0007669"/>
    <property type="project" value="UniProtKB-KW"/>
</dbReference>
<dbReference type="AlphaFoldDB" id="A0A7W5F031"/>
<evidence type="ECO:0000313" key="6">
    <source>
        <dbReference type="EMBL" id="MBB3075092.1"/>
    </source>
</evidence>
<keyword evidence="7" id="KW-1185">Reference proteome</keyword>
<evidence type="ECO:0000256" key="4">
    <source>
        <dbReference type="PROSITE-ProRule" id="PRU00409"/>
    </source>
</evidence>
<comment type="caution">
    <text evidence="6">The sequence shown here is derived from an EMBL/GenBank/DDBJ whole genome shotgun (WGS) entry which is preliminary data.</text>
</comment>